<proteinExistence type="inferred from homology"/>
<name>A0A177PES4_9GAMM</name>
<dbReference type="OrthoDB" id="5568655at2"/>
<dbReference type="Proteomes" id="UP000077628">
    <property type="component" value="Unassembled WGS sequence"/>
</dbReference>
<comment type="caution">
    <text evidence="5">The sequence shown here is derived from an EMBL/GenBank/DDBJ whole genome shotgun (WGS) entry which is preliminary data.</text>
</comment>
<dbReference type="STRING" id="702114.A1355_01235"/>
<evidence type="ECO:0000313" key="6">
    <source>
        <dbReference type="Proteomes" id="UP000077628"/>
    </source>
</evidence>
<dbReference type="CDD" id="cd04647">
    <property type="entry name" value="LbH_MAT_like"/>
    <property type="match status" value="1"/>
</dbReference>
<dbReference type="InterPro" id="IPR001451">
    <property type="entry name" value="Hexapep"/>
</dbReference>
<dbReference type="EMBL" id="LUUK01000012">
    <property type="protein sequence ID" value="OAI28334.1"/>
    <property type="molecule type" value="Genomic_DNA"/>
</dbReference>
<protein>
    <recommendedName>
        <fullName evidence="7">Acyltransferase</fullName>
    </recommendedName>
</protein>
<dbReference type="Gene3D" id="2.160.10.10">
    <property type="entry name" value="Hexapeptide repeat proteins"/>
    <property type="match status" value="1"/>
</dbReference>
<evidence type="ECO:0000256" key="3">
    <source>
        <dbReference type="ARBA" id="ARBA00022737"/>
    </source>
</evidence>
<evidence type="ECO:0000313" key="5">
    <source>
        <dbReference type="EMBL" id="OAI28334.1"/>
    </source>
</evidence>
<dbReference type="InterPro" id="IPR011004">
    <property type="entry name" value="Trimer_LpxA-like_sf"/>
</dbReference>
<dbReference type="PROSITE" id="PS00101">
    <property type="entry name" value="HEXAPEP_TRANSFERASES"/>
    <property type="match status" value="1"/>
</dbReference>
<dbReference type="RefSeq" id="WP_064024131.1">
    <property type="nucleotide sequence ID" value="NZ_LUUK01000012.1"/>
</dbReference>
<evidence type="ECO:0008006" key="7">
    <source>
        <dbReference type="Google" id="ProtNLM"/>
    </source>
</evidence>
<keyword evidence="6" id="KW-1185">Reference proteome</keyword>
<dbReference type="GO" id="GO:0016746">
    <property type="term" value="F:acyltransferase activity"/>
    <property type="evidence" value="ECO:0007669"/>
    <property type="project" value="UniProtKB-KW"/>
</dbReference>
<organism evidence="5 6">
    <name type="scientific">Methylomonas koyamae</name>
    <dbReference type="NCBI Taxonomy" id="702114"/>
    <lineage>
        <taxon>Bacteria</taxon>
        <taxon>Pseudomonadati</taxon>
        <taxon>Pseudomonadota</taxon>
        <taxon>Gammaproteobacteria</taxon>
        <taxon>Methylococcales</taxon>
        <taxon>Methylococcaceae</taxon>
        <taxon>Methylomonas</taxon>
    </lineage>
</organism>
<reference evidence="6" key="1">
    <citation type="submission" date="2016-03" db="EMBL/GenBank/DDBJ databases">
        <authorList>
            <person name="Heylen K."/>
            <person name="De Vos P."/>
            <person name="Vekeman B."/>
        </authorList>
    </citation>
    <scope>NUCLEOTIDE SEQUENCE [LARGE SCALE GENOMIC DNA]</scope>
    <source>
        <strain evidence="6">R-45383</strain>
    </source>
</reference>
<dbReference type="AlphaFoldDB" id="A0A177PES4"/>
<dbReference type="PANTHER" id="PTHR43300">
    <property type="entry name" value="ACETYLTRANSFERASE"/>
    <property type="match status" value="1"/>
</dbReference>
<comment type="similarity">
    <text evidence="1">Belongs to the transferase hexapeptide repeat family.</text>
</comment>
<sequence length="170" mass="19285">MLIEFIRQIRDRRHIKNAISKGMIVGERFRAMGKVNYGSEPYLIRIGNHVTLSFEVCFITHDGGTWVYRDRYDELADVTRYGPIRIYDNCFIGARAIIMPNVKIGPNSLVAAGAVVTKDVPPNSVYGGVPAKLIMTYDQYVAKCSEAGQRVSKIHKRQRLLKMFDNFLNG</sequence>
<gene>
    <name evidence="5" type="ORF">A1355_01235</name>
</gene>
<dbReference type="SUPFAM" id="SSF51161">
    <property type="entry name" value="Trimeric LpxA-like enzymes"/>
    <property type="match status" value="1"/>
</dbReference>
<dbReference type="Pfam" id="PF00132">
    <property type="entry name" value="Hexapep"/>
    <property type="match status" value="1"/>
</dbReference>
<keyword evidence="2" id="KW-0808">Transferase</keyword>
<evidence type="ECO:0000256" key="4">
    <source>
        <dbReference type="ARBA" id="ARBA00023315"/>
    </source>
</evidence>
<dbReference type="PANTHER" id="PTHR43300:SF11">
    <property type="entry name" value="ACETYLTRANSFERASE RV3034C-RELATED"/>
    <property type="match status" value="1"/>
</dbReference>
<dbReference type="InterPro" id="IPR050179">
    <property type="entry name" value="Trans_hexapeptide_repeat"/>
</dbReference>
<dbReference type="InterPro" id="IPR018357">
    <property type="entry name" value="Hexapep_transf_CS"/>
</dbReference>
<keyword evidence="3" id="KW-0677">Repeat</keyword>
<keyword evidence="4" id="KW-0012">Acyltransferase</keyword>
<accession>A0A177PES4</accession>
<evidence type="ECO:0000256" key="1">
    <source>
        <dbReference type="ARBA" id="ARBA00007274"/>
    </source>
</evidence>
<evidence type="ECO:0000256" key="2">
    <source>
        <dbReference type="ARBA" id="ARBA00022679"/>
    </source>
</evidence>